<dbReference type="EMBL" id="JACHGW010000011">
    <property type="protein sequence ID" value="MBB6053980.1"/>
    <property type="molecule type" value="Genomic_DNA"/>
</dbReference>
<evidence type="ECO:0000313" key="3">
    <source>
        <dbReference type="Proteomes" id="UP000520814"/>
    </source>
</evidence>
<protein>
    <recommendedName>
        <fullName evidence="1">Methanolan biosynthesis EpsI domain-containing protein</fullName>
    </recommendedName>
</protein>
<dbReference type="Pfam" id="PF11984">
    <property type="entry name" value="DUF3485"/>
    <property type="match status" value="1"/>
</dbReference>
<comment type="caution">
    <text evidence="2">The sequence shown here is derived from an EMBL/GenBank/DDBJ whole genome shotgun (WGS) entry which is preliminary data.</text>
</comment>
<name>A0A7W9SX31_ARMRO</name>
<dbReference type="AlphaFoldDB" id="A0A7W9SX31"/>
<sequence length="221" mass="24396">MVPRSFAKMTAIIAVASALSLFSQKRLEWAGGWFPPVPDNVGTWEGTQQPVARDTLALLGFPRALQRVYSNGTGDSVLATLVTAGPFENFHDPTVCVGGSGSWEFTALKEFLIDGLGTAPVRAMIFRRRDNPKLRIIMYYWQQSRDGATTCEPMMGNYRDFPARLRTGFGAVVLGRQSVLLRIYTAYSEDEDPDGLNAQRGVHTISKAYYHALLKEGKEGA</sequence>
<keyword evidence="3" id="KW-1185">Reference proteome</keyword>
<reference evidence="2 3" key="1">
    <citation type="submission" date="2020-08" db="EMBL/GenBank/DDBJ databases">
        <title>Genomic Encyclopedia of Type Strains, Phase IV (KMG-IV): sequencing the most valuable type-strain genomes for metagenomic binning, comparative biology and taxonomic classification.</title>
        <authorList>
            <person name="Goeker M."/>
        </authorList>
    </citation>
    <scope>NUCLEOTIDE SEQUENCE [LARGE SCALE GENOMIC DNA]</scope>
    <source>
        <strain evidence="2 3">DSM 23562</strain>
    </source>
</reference>
<evidence type="ECO:0000259" key="1">
    <source>
        <dbReference type="Pfam" id="PF11984"/>
    </source>
</evidence>
<dbReference type="RefSeq" id="WP_184204065.1">
    <property type="nucleotide sequence ID" value="NZ_JACHGW010000011.1"/>
</dbReference>
<accession>A0A7W9SX31</accession>
<dbReference type="Proteomes" id="UP000520814">
    <property type="component" value="Unassembled WGS sequence"/>
</dbReference>
<gene>
    <name evidence="2" type="ORF">HNQ39_005827</name>
</gene>
<organism evidence="2 3">
    <name type="scientific">Armatimonas rosea</name>
    <dbReference type="NCBI Taxonomy" id="685828"/>
    <lineage>
        <taxon>Bacteria</taxon>
        <taxon>Bacillati</taxon>
        <taxon>Armatimonadota</taxon>
        <taxon>Armatimonadia</taxon>
        <taxon>Armatimonadales</taxon>
        <taxon>Armatimonadaceae</taxon>
        <taxon>Armatimonas</taxon>
    </lineage>
</organism>
<evidence type="ECO:0000313" key="2">
    <source>
        <dbReference type="EMBL" id="MBB6053980.1"/>
    </source>
</evidence>
<proteinExistence type="predicted"/>
<dbReference type="InterPro" id="IPR014263">
    <property type="entry name" value="Methanolan_biosynth_EpsI"/>
</dbReference>
<feature type="domain" description="Methanolan biosynthesis EpsI" evidence="1">
    <location>
        <begin position="33"/>
        <end position="194"/>
    </location>
</feature>